<name>A0ABU5I2C3_9HYPH</name>
<evidence type="ECO:0008006" key="3">
    <source>
        <dbReference type="Google" id="ProtNLM"/>
    </source>
</evidence>
<dbReference type="SUPFAM" id="SSF56784">
    <property type="entry name" value="HAD-like"/>
    <property type="match status" value="1"/>
</dbReference>
<evidence type="ECO:0000313" key="1">
    <source>
        <dbReference type="EMBL" id="MDY8109516.1"/>
    </source>
</evidence>
<accession>A0ABU5I2C3</accession>
<keyword evidence="2" id="KW-1185">Reference proteome</keyword>
<dbReference type="RefSeq" id="WP_322187004.1">
    <property type="nucleotide sequence ID" value="NZ_JAXLPB010000003.1"/>
</dbReference>
<dbReference type="Proteomes" id="UP001294412">
    <property type="component" value="Unassembled WGS sequence"/>
</dbReference>
<evidence type="ECO:0000313" key="2">
    <source>
        <dbReference type="Proteomes" id="UP001294412"/>
    </source>
</evidence>
<gene>
    <name evidence="1" type="ORF">U0C82_10230</name>
</gene>
<protein>
    <recommendedName>
        <fullName evidence="3">HAD family hydrolase</fullName>
    </recommendedName>
</protein>
<organism evidence="1 2">
    <name type="scientific">Fulvimarina uroteuthidis</name>
    <dbReference type="NCBI Taxonomy" id="3098149"/>
    <lineage>
        <taxon>Bacteria</taxon>
        <taxon>Pseudomonadati</taxon>
        <taxon>Pseudomonadota</taxon>
        <taxon>Alphaproteobacteria</taxon>
        <taxon>Hyphomicrobiales</taxon>
        <taxon>Aurantimonadaceae</taxon>
        <taxon>Fulvimarina</taxon>
    </lineage>
</organism>
<sequence>MTARTRGVPVADIERRRDALLVLDIDEVVLQFIGPFQTLLRENGIELHFDSYKLTGNARSQATGAALASAELDGLMQRLYAEQASRQPPAEGVQAALSALDPDVDIVFLTAMDPDYHDERRATLDRAGLAYPMIATERSKGGVVAELARRWDGPIVFIDDLPPNLETVRRSVPHAHLVHLMAHHGFRPHLPALPKGAHAARDWTDAEQIVRAILADAPKRRDAAATTTGRPG</sequence>
<dbReference type="InterPro" id="IPR036412">
    <property type="entry name" value="HAD-like_sf"/>
</dbReference>
<comment type="caution">
    <text evidence="1">The sequence shown here is derived from an EMBL/GenBank/DDBJ whole genome shotgun (WGS) entry which is preliminary data.</text>
</comment>
<proteinExistence type="predicted"/>
<reference evidence="1 2" key="1">
    <citation type="submission" date="2023-12" db="EMBL/GenBank/DDBJ databases">
        <title>Description of Novel Strain Fulvimarina sp. 2208YS6-2-32 isolated from Uroteuthis (Photololigo) edulis.</title>
        <authorList>
            <person name="Park J.-S."/>
        </authorList>
    </citation>
    <scope>NUCLEOTIDE SEQUENCE [LARGE SCALE GENOMIC DNA]</scope>
    <source>
        <strain evidence="1 2">2208YS6-2-32</strain>
    </source>
</reference>
<dbReference type="EMBL" id="JAXLPB010000003">
    <property type="protein sequence ID" value="MDY8109516.1"/>
    <property type="molecule type" value="Genomic_DNA"/>
</dbReference>